<evidence type="ECO:0000313" key="2">
    <source>
        <dbReference type="EMBL" id="CAD7089301.1"/>
    </source>
</evidence>
<dbReference type="Proteomes" id="UP000594454">
    <property type="component" value="Chromosome 4"/>
</dbReference>
<protein>
    <submittedName>
        <fullName evidence="2">Uncharacterized protein</fullName>
    </submittedName>
</protein>
<evidence type="ECO:0000256" key="1">
    <source>
        <dbReference type="SAM" id="Phobius"/>
    </source>
</evidence>
<feature type="transmembrane region" description="Helical" evidence="1">
    <location>
        <begin position="110"/>
        <end position="129"/>
    </location>
</feature>
<dbReference type="AlphaFoldDB" id="A0A7R8UZ63"/>
<feature type="transmembrane region" description="Helical" evidence="1">
    <location>
        <begin position="253"/>
        <end position="278"/>
    </location>
</feature>
<name>A0A7R8UZ63_HERIL</name>
<dbReference type="EMBL" id="LR899012">
    <property type="protein sequence ID" value="CAD7089301.1"/>
    <property type="molecule type" value="Genomic_DNA"/>
</dbReference>
<keyword evidence="1" id="KW-0472">Membrane</keyword>
<sequence length="451" mass="50810">MPFAINIGFQILPAETTVAFGPAMKAQCLLLYVISVATFIGRLTNQQQTVDILNEHTKLTEILQSVNSYAPKHTLLFILISLKCILPVNQLTAMLFVILTNNYFNVSINLANSVLIFCYGQLFVIVNTWSLRNISCQLLYDTVNDRLFNVFNNLKHQGPIRRQRFNFSSGVILCNDFTVPFAINIAFQTLPVEATVAFGPAMKARCLLLYVVSVATFIGQLTNQQQTVDILNEHTNLTEILQSVNNHALKHTLLFVLISLKCILPVNQLTAILVVTLANIHFNVWMSVAISILIFCYGQLFVIVNTWSLRNISCRLLYDTINDRLFNVFNNLKHQGPIRKQRFNFSSGLILCNDCKFSAAIDELMDLNSAIYLSVSRISCIAPAVRLGVVTVLFINNIFGLYQCYYLLQLALTTVNFKTIAISVQLSTKDRSVKAGKIYMENLTPFTVMFI</sequence>
<dbReference type="InParanoid" id="A0A7R8UZ63"/>
<keyword evidence="3" id="KW-1185">Reference proteome</keyword>
<gene>
    <name evidence="2" type="ORF">HERILL_LOCUS11862</name>
</gene>
<organism evidence="2 3">
    <name type="scientific">Hermetia illucens</name>
    <name type="common">Black soldier fly</name>
    <dbReference type="NCBI Taxonomy" id="343691"/>
    <lineage>
        <taxon>Eukaryota</taxon>
        <taxon>Metazoa</taxon>
        <taxon>Ecdysozoa</taxon>
        <taxon>Arthropoda</taxon>
        <taxon>Hexapoda</taxon>
        <taxon>Insecta</taxon>
        <taxon>Pterygota</taxon>
        <taxon>Neoptera</taxon>
        <taxon>Endopterygota</taxon>
        <taxon>Diptera</taxon>
        <taxon>Brachycera</taxon>
        <taxon>Stratiomyomorpha</taxon>
        <taxon>Stratiomyidae</taxon>
        <taxon>Hermetiinae</taxon>
        <taxon>Hermetia</taxon>
    </lineage>
</organism>
<accession>A0A7R8UZ63</accession>
<keyword evidence="1" id="KW-0812">Transmembrane</keyword>
<reference evidence="2 3" key="1">
    <citation type="submission" date="2020-11" db="EMBL/GenBank/DDBJ databases">
        <authorList>
            <person name="Wallbank WR R."/>
            <person name="Pardo Diaz C."/>
            <person name="Kozak K."/>
            <person name="Martin S."/>
            <person name="Jiggins C."/>
            <person name="Moest M."/>
            <person name="Warren A I."/>
            <person name="Generalovic N T."/>
            <person name="Byers J.R.P. K."/>
            <person name="Montejo-Kovacevich G."/>
            <person name="Yen C E."/>
        </authorList>
    </citation>
    <scope>NUCLEOTIDE SEQUENCE [LARGE SCALE GENOMIC DNA]</scope>
</reference>
<evidence type="ECO:0000313" key="3">
    <source>
        <dbReference type="Proteomes" id="UP000594454"/>
    </source>
</evidence>
<feature type="transmembrane region" description="Helical" evidence="1">
    <location>
        <begin position="75"/>
        <end position="98"/>
    </location>
</feature>
<keyword evidence="1" id="KW-1133">Transmembrane helix</keyword>
<proteinExistence type="predicted"/>
<feature type="transmembrane region" description="Helical" evidence="1">
    <location>
        <begin position="284"/>
        <end position="307"/>
    </location>
</feature>